<evidence type="ECO:0000259" key="6">
    <source>
        <dbReference type="PROSITE" id="PS50178"/>
    </source>
</evidence>
<accession>A0AAD1XFW1</accession>
<evidence type="ECO:0000313" key="7">
    <source>
        <dbReference type="EMBL" id="CAI2370873.1"/>
    </source>
</evidence>
<dbReference type="PANTHER" id="PTHR39490:SF8">
    <property type="entry name" value="ZINC FINGER FYVE DOMAIN-CONTAINING PROTEIN 21"/>
    <property type="match status" value="1"/>
</dbReference>
<dbReference type="Proteomes" id="UP001295684">
    <property type="component" value="Unassembled WGS sequence"/>
</dbReference>
<gene>
    <name evidence="7" type="ORF">ECRASSUSDP1_LOCUS12192</name>
</gene>
<keyword evidence="1" id="KW-0479">Metal-binding</keyword>
<reference evidence="7" key="1">
    <citation type="submission" date="2023-07" db="EMBL/GenBank/DDBJ databases">
        <authorList>
            <consortium name="AG Swart"/>
            <person name="Singh M."/>
            <person name="Singh A."/>
            <person name="Seah K."/>
            <person name="Emmerich C."/>
        </authorList>
    </citation>
    <scope>NUCLEOTIDE SEQUENCE</scope>
    <source>
        <strain evidence="7">DP1</strain>
    </source>
</reference>
<feature type="compositionally biased region" description="Basic and acidic residues" evidence="5">
    <location>
        <begin position="38"/>
        <end position="47"/>
    </location>
</feature>
<keyword evidence="3" id="KW-0862">Zinc</keyword>
<feature type="compositionally biased region" description="Polar residues" evidence="5">
    <location>
        <begin position="27"/>
        <end position="36"/>
    </location>
</feature>
<dbReference type="PROSITE" id="PS50178">
    <property type="entry name" value="ZF_FYVE"/>
    <property type="match status" value="1"/>
</dbReference>
<dbReference type="SUPFAM" id="SSF57903">
    <property type="entry name" value="FYVE/PHD zinc finger"/>
    <property type="match status" value="1"/>
</dbReference>
<protein>
    <recommendedName>
        <fullName evidence="6">FYVE-type domain-containing protein</fullName>
    </recommendedName>
</protein>
<keyword evidence="8" id="KW-1185">Reference proteome</keyword>
<evidence type="ECO:0000313" key="8">
    <source>
        <dbReference type="Proteomes" id="UP001295684"/>
    </source>
</evidence>
<dbReference type="AlphaFoldDB" id="A0AAD1XFW1"/>
<dbReference type="InterPro" id="IPR017455">
    <property type="entry name" value="Znf_FYVE-rel"/>
</dbReference>
<proteinExistence type="predicted"/>
<feature type="region of interest" description="Disordered" evidence="5">
    <location>
        <begin position="24"/>
        <end position="57"/>
    </location>
</feature>
<feature type="domain" description="FYVE-type" evidence="6">
    <location>
        <begin position="304"/>
        <end position="363"/>
    </location>
</feature>
<sequence length="375" mass="44033">MRPTFDEKNPDNLIKLFRIRRQESRNSEALNGSQNMAEHPDYTRDTQYEPETPLPYSKYAFDEDPSPKFGPGDNVMKQNNLLREELIKLRCNFEAEKFSMQYYSSKIEKELQKILFENHYLRQTMNKMNNVIKSLSKIIKRSCKMYLSERESPPAKVDFNESESESDFNDPQFLPIENLQDKIEQLLLDYRENISLFSETNAHKAPSFKNSGINFEGLHSRSHSEGKKMLSLHDSRRSFKKSSMIKKTSIYSGRFGKHKNYSDDHDDDKEYLSNLHGLDSAGNLDDKDAEDLIFENERIRWIPNDAYENCQICKTEFTVLYRKHHCRSCGILVCDACSPHREYVGGYRDERVRVCKTCVPQFEKINDIETRSFVN</sequence>
<dbReference type="SMART" id="SM00064">
    <property type="entry name" value="FYVE"/>
    <property type="match status" value="1"/>
</dbReference>
<dbReference type="InterPro" id="IPR013083">
    <property type="entry name" value="Znf_RING/FYVE/PHD"/>
</dbReference>
<evidence type="ECO:0000256" key="2">
    <source>
        <dbReference type="ARBA" id="ARBA00022771"/>
    </source>
</evidence>
<evidence type="ECO:0000256" key="3">
    <source>
        <dbReference type="ARBA" id="ARBA00022833"/>
    </source>
</evidence>
<name>A0AAD1XFW1_EUPCR</name>
<dbReference type="GO" id="GO:0008270">
    <property type="term" value="F:zinc ion binding"/>
    <property type="evidence" value="ECO:0007669"/>
    <property type="project" value="UniProtKB-KW"/>
</dbReference>
<dbReference type="PANTHER" id="PTHR39490">
    <property type="entry name" value="ARRESTIN DOMAIN-CONTAINING PROTEIN D"/>
    <property type="match status" value="1"/>
</dbReference>
<dbReference type="Gene3D" id="3.30.40.10">
    <property type="entry name" value="Zinc/RING finger domain, C3HC4 (zinc finger)"/>
    <property type="match status" value="1"/>
</dbReference>
<dbReference type="Pfam" id="PF01363">
    <property type="entry name" value="FYVE"/>
    <property type="match status" value="1"/>
</dbReference>
<keyword evidence="2 4" id="KW-0863">Zinc-finger</keyword>
<dbReference type="EMBL" id="CAMPGE010012086">
    <property type="protein sequence ID" value="CAI2370873.1"/>
    <property type="molecule type" value="Genomic_DNA"/>
</dbReference>
<comment type="caution">
    <text evidence="7">The sequence shown here is derived from an EMBL/GenBank/DDBJ whole genome shotgun (WGS) entry which is preliminary data.</text>
</comment>
<evidence type="ECO:0000256" key="4">
    <source>
        <dbReference type="PROSITE-ProRule" id="PRU00091"/>
    </source>
</evidence>
<evidence type="ECO:0000256" key="1">
    <source>
        <dbReference type="ARBA" id="ARBA00022723"/>
    </source>
</evidence>
<organism evidence="7 8">
    <name type="scientific">Euplotes crassus</name>
    <dbReference type="NCBI Taxonomy" id="5936"/>
    <lineage>
        <taxon>Eukaryota</taxon>
        <taxon>Sar</taxon>
        <taxon>Alveolata</taxon>
        <taxon>Ciliophora</taxon>
        <taxon>Intramacronucleata</taxon>
        <taxon>Spirotrichea</taxon>
        <taxon>Hypotrichia</taxon>
        <taxon>Euplotida</taxon>
        <taxon>Euplotidae</taxon>
        <taxon>Moneuplotes</taxon>
    </lineage>
</organism>
<evidence type="ECO:0000256" key="5">
    <source>
        <dbReference type="SAM" id="MobiDB-lite"/>
    </source>
</evidence>
<dbReference type="InterPro" id="IPR011011">
    <property type="entry name" value="Znf_FYVE_PHD"/>
</dbReference>
<dbReference type="InterPro" id="IPR000306">
    <property type="entry name" value="Znf_FYVE"/>
</dbReference>
<dbReference type="InterPro" id="IPR052113">
    <property type="entry name" value="FYVE-type_Zinc_Finger"/>
</dbReference>